<feature type="domain" description="Hydantoinase B/oxoprolinase" evidence="3">
    <location>
        <begin position="726"/>
        <end position="1241"/>
    </location>
</feature>
<accession>A0A9P4IML0</accession>
<evidence type="ECO:0000313" key="7">
    <source>
        <dbReference type="Proteomes" id="UP000799772"/>
    </source>
</evidence>
<comment type="similarity">
    <text evidence="1">Belongs to the oxoprolinase family.</text>
</comment>
<dbReference type="PANTHER" id="PTHR11365:SF23">
    <property type="entry name" value="HYPOTHETICAL 5-OXOPROLINASE (EUROFUNG)-RELATED"/>
    <property type="match status" value="1"/>
</dbReference>
<reference evidence="6" key="1">
    <citation type="journal article" date="2020" name="Stud. Mycol.">
        <title>101 Dothideomycetes genomes: a test case for predicting lifestyles and emergence of pathogens.</title>
        <authorList>
            <person name="Haridas S."/>
            <person name="Albert R."/>
            <person name="Binder M."/>
            <person name="Bloem J."/>
            <person name="Labutti K."/>
            <person name="Salamov A."/>
            <person name="Andreopoulos B."/>
            <person name="Baker S."/>
            <person name="Barry K."/>
            <person name="Bills G."/>
            <person name="Bluhm B."/>
            <person name="Cannon C."/>
            <person name="Castanera R."/>
            <person name="Culley D."/>
            <person name="Daum C."/>
            <person name="Ezra D."/>
            <person name="Gonzalez J."/>
            <person name="Henrissat B."/>
            <person name="Kuo A."/>
            <person name="Liang C."/>
            <person name="Lipzen A."/>
            <person name="Lutzoni F."/>
            <person name="Magnuson J."/>
            <person name="Mondo S."/>
            <person name="Nolan M."/>
            <person name="Ohm R."/>
            <person name="Pangilinan J."/>
            <person name="Park H.-J."/>
            <person name="Ramirez L."/>
            <person name="Alfaro M."/>
            <person name="Sun H."/>
            <person name="Tritt A."/>
            <person name="Yoshinaga Y."/>
            <person name="Zwiers L.-H."/>
            <person name="Turgeon B."/>
            <person name="Goodwin S."/>
            <person name="Spatafora J."/>
            <person name="Crous P."/>
            <person name="Grigoriev I."/>
        </authorList>
    </citation>
    <scope>NUCLEOTIDE SEQUENCE</scope>
    <source>
        <strain evidence="6">CBS 133067</strain>
    </source>
</reference>
<dbReference type="InterPro" id="IPR045079">
    <property type="entry name" value="Oxoprolinase-like"/>
</dbReference>
<dbReference type="PANTHER" id="PTHR11365">
    <property type="entry name" value="5-OXOPROLINASE RELATED"/>
    <property type="match status" value="1"/>
</dbReference>
<dbReference type="GO" id="GO:0017168">
    <property type="term" value="F:5-oxoprolinase (ATP-hydrolyzing) activity"/>
    <property type="evidence" value="ECO:0007669"/>
    <property type="project" value="TreeGrafter"/>
</dbReference>
<dbReference type="Pfam" id="PF02538">
    <property type="entry name" value="Hydantoinase_B"/>
    <property type="match status" value="1"/>
</dbReference>
<dbReference type="InterPro" id="IPR003692">
    <property type="entry name" value="Hydantoinase_B"/>
</dbReference>
<gene>
    <name evidence="6" type="ORF">NA57DRAFT_32402</name>
</gene>
<evidence type="ECO:0000259" key="2">
    <source>
        <dbReference type="Pfam" id="PF01968"/>
    </source>
</evidence>
<dbReference type="InterPro" id="IPR002821">
    <property type="entry name" value="Hydantoinase_A"/>
</dbReference>
<evidence type="ECO:0000259" key="5">
    <source>
        <dbReference type="Pfam" id="PF19278"/>
    </source>
</evidence>
<comment type="caution">
    <text evidence="6">The sequence shown here is derived from an EMBL/GenBank/DDBJ whole genome shotgun (WGS) entry which is preliminary data.</text>
</comment>
<name>A0A9P4IML0_9PEZI</name>
<dbReference type="InterPro" id="IPR008040">
    <property type="entry name" value="Hydant_A_N"/>
</dbReference>
<protein>
    <submittedName>
        <fullName evidence="6">Hydantoin utilization protein-like protein A</fullName>
    </submittedName>
</protein>
<keyword evidence="7" id="KW-1185">Reference proteome</keyword>
<dbReference type="InterPro" id="IPR049517">
    <property type="entry name" value="ACX-like_C"/>
</dbReference>
<proteinExistence type="inferred from homology"/>
<evidence type="ECO:0000259" key="4">
    <source>
        <dbReference type="Pfam" id="PF05378"/>
    </source>
</evidence>
<dbReference type="EMBL" id="ML978122">
    <property type="protein sequence ID" value="KAF2102547.1"/>
    <property type="molecule type" value="Genomic_DNA"/>
</dbReference>
<dbReference type="GO" id="GO:0006749">
    <property type="term" value="P:glutathione metabolic process"/>
    <property type="evidence" value="ECO:0007669"/>
    <property type="project" value="TreeGrafter"/>
</dbReference>
<dbReference type="OrthoDB" id="5404895at2759"/>
<dbReference type="Pfam" id="PF19278">
    <property type="entry name" value="Hydant_A_C"/>
    <property type="match status" value="1"/>
</dbReference>
<evidence type="ECO:0000313" key="6">
    <source>
        <dbReference type="EMBL" id="KAF2102547.1"/>
    </source>
</evidence>
<dbReference type="GO" id="GO:0005829">
    <property type="term" value="C:cytosol"/>
    <property type="evidence" value="ECO:0007669"/>
    <property type="project" value="TreeGrafter"/>
</dbReference>
<evidence type="ECO:0000259" key="3">
    <source>
        <dbReference type="Pfam" id="PF02538"/>
    </source>
</evidence>
<feature type="domain" description="Hydantoinase/oxoprolinase N-terminal" evidence="4">
    <location>
        <begin position="8"/>
        <end position="190"/>
    </location>
</feature>
<evidence type="ECO:0000256" key="1">
    <source>
        <dbReference type="ARBA" id="ARBA00010403"/>
    </source>
</evidence>
<sequence length="1364" mass="149329">MAAPKGYRLGVDVGGTFTDVCVITPEGRTVRAKTLTDTKDQSIGVKNGVDQVKAQLKELEGWDGKFEYIHHGTTVGTNAILEGKGAKAGLVVTSGHKDILNFRRSQIPGGLGGWINWQQPDPIVPLERTVDAPERTSIHGEVIRPIDKEKFRASLADLKRQEPEAIAVSLLNSFSNKTNEDAIREILHEEFGPSVEVVTSTDVLPEIQEYERTVTTAANAIVKPIVKKYVSNLSKMLADDTDTIRILKSDGDLTSTHLAGELPVNMLMSGPAGGVKGVTHVLSQNTPYKNLITLDMGGTSTDCALIPGSNPVVRRETIVGGLTVRAPCVDVRTVGAGGGSIAVYNELTNTLRVGPESAGANPGPAAYGKGGVQATVTDANLVLGYLPSTLLGGKMKLDVEAATVAVEAVAKRMNMSKYAAAEGIIDLVNESMHGALRLVSVEQGYDPRKFALVAFGGAGPVHANAVGKLLGSFPVIVPPSPGVLCAQGDATTKMSHEQSCTYIKTFSQVTNKDLGSTLGDLRRSCIDIMKRALANDTAPLKVFYQADMRYKGQATSLTVDFSHSDLELDTPEMLKALRGYFGVVHEQQFNFSLETAEIEMMRLRVKVVDDSSEVQIQTIEHGSSSEPPSDAIVSKQTIYYNGESVEATIWDRPKVTKQGIKLKGPCIVTEMDSNTLILPGYVGEVDNVGNILIWPADSEHQQFQEEVIHTSESAIKLVKDSPLISTLVASALGSIRREMDTLMLRCAMSPAIRDQQDEFNVITNTKGQMLVGQFGSFITQFLAMWKGTIEEGDIFVTNDTYAIQGAVSHLNDVIVLLPIWWKGNIIGWAANFGHLTDVQGKVPGSMSVNATTIFEDGLQIPCVKLYERGKYNSAMVEIFRRNSRIPEWFDSDLTALVAACKTAAVRVCELCDRYGYEVYQAATEDLLERNKSAIAHLIDTKIGTERSEFTDFIDDDGHGNGPLAIQCAMYKEGHKLVFDWDGTTPQANSSVNYYLSTTMFRMFIGYFLLAVYDPHAVVNDGFHELIDVRIPEGTILRPIRPAAISCRTHLLGRTMDVIQALMGQRNPAFRSAAGFSDSPHLFYSGFKPDGEWFLLYQIGFGGVPARPLGDGPDCHCLFPAIKSVPTENIELYFPLIIEVNESVADSGGPGFYRGGNAQRTMYRFLSEGDVSIHDDRWFTKPWGVNGGEPGSRSVKSIFRNNTYGTPTPDREVIASKCDYVHVKPGDVLEWVTWGGGGLGDPLTRPAEKVAKEVHRRLVTLEGAKKNYGVIVNPGDWSVDERATEELRNQIRSQRPKAWAELTYNRGGTLEELVKSCKEETSLDPPTAPWVKDPYGPHVALPYVQNWYKKMRETNGWQLNDYVKL</sequence>
<dbReference type="Pfam" id="PF01968">
    <property type="entry name" value="Hydantoinase_A"/>
    <property type="match status" value="1"/>
</dbReference>
<dbReference type="Pfam" id="PF05378">
    <property type="entry name" value="Hydant_A_N"/>
    <property type="match status" value="1"/>
</dbReference>
<feature type="domain" description="Hydantoinase A/oxoprolinase" evidence="2">
    <location>
        <begin position="212"/>
        <end position="497"/>
    </location>
</feature>
<dbReference type="Proteomes" id="UP000799772">
    <property type="component" value="Unassembled WGS sequence"/>
</dbReference>
<organism evidence="6 7">
    <name type="scientific">Rhizodiscina lignyota</name>
    <dbReference type="NCBI Taxonomy" id="1504668"/>
    <lineage>
        <taxon>Eukaryota</taxon>
        <taxon>Fungi</taxon>
        <taxon>Dikarya</taxon>
        <taxon>Ascomycota</taxon>
        <taxon>Pezizomycotina</taxon>
        <taxon>Dothideomycetes</taxon>
        <taxon>Pleosporomycetidae</taxon>
        <taxon>Aulographales</taxon>
        <taxon>Rhizodiscinaceae</taxon>
        <taxon>Rhizodiscina</taxon>
    </lineage>
</organism>
<feature type="domain" description="Acetophenone carboxylase-like C-terminal" evidence="5">
    <location>
        <begin position="515"/>
        <end position="679"/>
    </location>
</feature>